<evidence type="ECO:0000313" key="10">
    <source>
        <dbReference type="Proteomes" id="UP000053750"/>
    </source>
</evidence>
<proteinExistence type="inferred from homology"/>
<evidence type="ECO:0000256" key="2">
    <source>
        <dbReference type="ARBA" id="ARBA00022448"/>
    </source>
</evidence>
<dbReference type="Pfam" id="PF00528">
    <property type="entry name" value="BPD_transp_1"/>
    <property type="match status" value="1"/>
</dbReference>
<dbReference type="OrthoDB" id="9809527at2"/>
<dbReference type="InterPro" id="IPR000515">
    <property type="entry name" value="MetI-like"/>
</dbReference>
<name>A0A9W5S1F2_9BACL</name>
<evidence type="ECO:0000256" key="7">
    <source>
        <dbReference type="RuleBase" id="RU363032"/>
    </source>
</evidence>
<evidence type="ECO:0000256" key="5">
    <source>
        <dbReference type="ARBA" id="ARBA00022989"/>
    </source>
</evidence>
<evidence type="ECO:0000313" key="9">
    <source>
        <dbReference type="EMBL" id="EXX89456.1"/>
    </source>
</evidence>
<feature type="transmembrane region" description="Helical" evidence="7">
    <location>
        <begin position="270"/>
        <end position="291"/>
    </location>
</feature>
<keyword evidence="10" id="KW-1185">Reference proteome</keyword>
<keyword evidence="5 7" id="KW-1133">Transmembrane helix</keyword>
<dbReference type="EMBL" id="JFHU01000095">
    <property type="protein sequence ID" value="EXX89456.1"/>
    <property type="molecule type" value="Genomic_DNA"/>
</dbReference>
<feature type="transmembrane region" description="Helical" evidence="7">
    <location>
        <begin position="158"/>
        <end position="184"/>
    </location>
</feature>
<protein>
    <submittedName>
        <fullName evidence="9">ABC transporter permease</fullName>
    </submittedName>
</protein>
<dbReference type="Gene3D" id="1.10.3720.10">
    <property type="entry name" value="MetI-like"/>
    <property type="match status" value="1"/>
</dbReference>
<comment type="caution">
    <text evidence="9">The sequence shown here is derived from an EMBL/GenBank/DDBJ whole genome shotgun (WGS) entry which is preliminary data.</text>
</comment>
<dbReference type="Proteomes" id="UP000053750">
    <property type="component" value="Unassembled WGS sequence"/>
</dbReference>
<evidence type="ECO:0000256" key="4">
    <source>
        <dbReference type="ARBA" id="ARBA00022692"/>
    </source>
</evidence>
<gene>
    <name evidence="9" type="ORF">BG53_15680</name>
</gene>
<comment type="subcellular location">
    <subcellularLocation>
        <location evidence="1 7">Cell membrane</location>
        <topology evidence="1 7">Multi-pass membrane protein</topology>
    </subcellularLocation>
</comment>
<feature type="transmembrane region" description="Helical" evidence="7">
    <location>
        <begin position="12"/>
        <end position="35"/>
    </location>
</feature>
<keyword evidence="2 7" id="KW-0813">Transport</keyword>
<evidence type="ECO:0000256" key="1">
    <source>
        <dbReference type="ARBA" id="ARBA00004651"/>
    </source>
</evidence>
<accession>A0A9W5S1F2</accession>
<sequence length="296" mass="33517">MGVRKLKVESGALKYYLFIPTLAILIFMTVVPLAFSLITSFTGYKATENGSFAFNGIDNFVRAWGDTNIRAAFWNTLTFVFFSVGIEFVLGMALAVLLNRQVRGITFIRTFLLLPMMVTPVAVGLLWRWMFNTDYGLINYFAGAWFGSDPINWLGEHIYAMPVVILVDVWQWTPFVVLSLLAGLQSLSSEPYEAGNIDGASAWQIYRYITLPQLKSVILVVLLIRTIDSFKSFDVVWILTNGGPGVSTELFSSQIYRIAFKFWETGYASAVSWIFLIVVMVITSLFIRFLYREDVV</sequence>
<dbReference type="GO" id="GO:0055085">
    <property type="term" value="P:transmembrane transport"/>
    <property type="evidence" value="ECO:0007669"/>
    <property type="project" value="InterPro"/>
</dbReference>
<dbReference type="CDD" id="cd06261">
    <property type="entry name" value="TM_PBP2"/>
    <property type="match status" value="1"/>
</dbReference>
<dbReference type="PROSITE" id="PS50928">
    <property type="entry name" value="ABC_TM1"/>
    <property type="match status" value="1"/>
</dbReference>
<dbReference type="GO" id="GO:0005886">
    <property type="term" value="C:plasma membrane"/>
    <property type="evidence" value="ECO:0007669"/>
    <property type="project" value="UniProtKB-SubCell"/>
</dbReference>
<dbReference type="InterPro" id="IPR035906">
    <property type="entry name" value="MetI-like_sf"/>
</dbReference>
<evidence type="ECO:0000259" key="8">
    <source>
        <dbReference type="PROSITE" id="PS50928"/>
    </source>
</evidence>
<reference evidence="9 10" key="1">
    <citation type="submission" date="2014-02" db="EMBL/GenBank/DDBJ databases">
        <title>Genome sequence of Paenibacillus darwinianus reveals adaptive mechanisms for survival in Antarctic soils.</title>
        <authorList>
            <person name="Dsouza M."/>
            <person name="Taylor M.W."/>
            <person name="Turner S.J."/>
            <person name="Aislabie J."/>
        </authorList>
    </citation>
    <scope>NUCLEOTIDE SEQUENCE [LARGE SCALE GENOMIC DNA]</scope>
    <source>
        <strain evidence="9 10">CE1</strain>
    </source>
</reference>
<evidence type="ECO:0000256" key="6">
    <source>
        <dbReference type="ARBA" id="ARBA00023136"/>
    </source>
</evidence>
<keyword evidence="3" id="KW-1003">Cell membrane</keyword>
<feature type="transmembrane region" description="Helical" evidence="7">
    <location>
        <begin position="205"/>
        <end position="227"/>
    </location>
</feature>
<feature type="transmembrane region" description="Helical" evidence="7">
    <location>
        <begin position="72"/>
        <end position="98"/>
    </location>
</feature>
<keyword evidence="6 7" id="KW-0472">Membrane</keyword>
<dbReference type="PANTHER" id="PTHR43005">
    <property type="entry name" value="BLR7065 PROTEIN"/>
    <property type="match status" value="1"/>
</dbReference>
<feature type="domain" description="ABC transmembrane type-1" evidence="8">
    <location>
        <begin position="73"/>
        <end position="286"/>
    </location>
</feature>
<comment type="similarity">
    <text evidence="7">Belongs to the binding-protein-dependent transport system permease family.</text>
</comment>
<feature type="transmembrane region" description="Helical" evidence="7">
    <location>
        <begin position="110"/>
        <end position="130"/>
    </location>
</feature>
<evidence type="ECO:0000256" key="3">
    <source>
        <dbReference type="ARBA" id="ARBA00022475"/>
    </source>
</evidence>
<dbReference type="AlphaFoldDB" id="A0A9W5S1F2"/>
<organism evidence="9 10">
    <name type="scientific">Paenibacillus darwinianus</name>
    <dbReference type="NCBI Taxonomy" id="1380763"/>
    <lineage>
        <taxon>Bacteria</taxon>
        <taxon>Bacillati</taxon>
        <taxon>Bacillota</taxon>
        <taxon>Bacilli</taxon>
        <taxon>Bacillales</taxon>
        <taxon>Paenibacillaceae</taxon>
        <taxon>Paenibacillus</taxon>
    </lineage>
</organism>
<dbReference type="RefSeq" id="WP_051587592.1">
    <property type="nucleotide sequence ID" value="NZ_KK082115.1"/>
</dbReference>
<dbReference type="SUPFAM" id="SSF161098">
    <property type="entry name" value="MetI-like"/>
    <property type="match status" value="1"/>
</dbReference>
<dbReference type="PANTHER" id="PTHR43005:SF1">
    <property type="entry name" value="SPERMIDINE_PUTRESCINE TRANSPORT SYSTEM PERMEASE PROTEIN"/>
    <property type="match status" value="1"/>
</dbReference>
<keyword evidence="4 7" id="KW-0812">Transmembrane</keyword>